<dbReference type="OrthoDB" id="3733126at2"/>
<comment type="caution">
    <text evidence="2">The sequence shown here is derived from an EMBL/GenBank/DDBJ whole genome shotgun (WGS) entry which is preliminary data.</text>
</comment>
<keyword evidence="3" id="KW-1185">Reference proteome</keyword>
<evidence type="ECO:0000313" key="3">
    <source>
        <dbReference type="Proteomes" id="UP000269708"/>
    </source>
</evidence>
<dbReference type="Pfam" id="PF04230">
    <property type="entry name" value="PS_pyruv_trans"/>
    <property type="match status" value="1"/>
</dbReference>
<dbReference type="EMBL" id="RKQN01000001">
    <property type="protein sequence ID" value="RPE81657.1"/>
    <property type="molecule type" value="Genomic_DNA"/>
</dbReference>
<sequence length="388" mass="41646">MSARLKVGFTGYYGMRNFGDDLFGVLCAAAARRYWDGEPLLVGPRLAESGCRSTMPRWYPASLYGATGAGGKASRLYSFLRAVAGTDVLVMGGGSVITARESFRKPLMLAARRYRGLQLAAVGVSIGPFANAAEEAHAAEFVSQFRYLAVRDARSYEAAQRMGVGEIAHRGRDLAGLLPLLAPAPRPPQVAGRRLRIGLAPCNYGAKDGYPVPERVATHAALVQALKQLAARFPLQVDVFSLNEHPTHGDVALGDALQRALGESGVLSRRVRYRGMGPLALAREIAACDAFVSARLHGAIVSYLYGVPFTIIDYHPKCRDFADDIGLGPLQRITAQRHDAAAFGEAFAAMLAGDGRPALSREIYAGQAQDIFKCAPWAQCESLQPAPI</sequence>
<dbReference type="PANTHER" id="PTHR36836">
    <property type="entry name" value="COLANIC ACID BIOSYNTHESIS PROTEIN WCAK"/>
    <property type="match status" value="1"/>
</dbReference>
<dbReference type="GO" id="GO:0016740">
    <property type="term" value="F:transferase activity"/>
    <property type="evidence" value="ECO:0007669"/>
    <property type="project" value="UniProtKB-KW"/>
</dbReference>
<evidence type="ECO:0000313" key="2">
    <source>
        <dbReference type="EMBL" id="RPE81657.1"/>
    </source>
</evidence>
<name>A0A3N4VX26_9GAMM</name>
<dbReference type="RefSeq" id="WP_123769189.1">
    <property type="nucleotide sequence ID" value="NZ_RKQN01000001.1"/>
</dbReference>
<dbReference type="InterPro" id="IPR007345">
    <property type="entry name" value="Polysacch_pyruvyl_Trfase"/>
</dbReference>
<dbReference type="PANTHER" id="PTHR36836:SF1">
    <property type="entry name" value="COLANIC ACID BIOSYNTHESIS PROTEIN WCAK"/>
    <property type="match status" value="1"/>
</dbReference>
<accession>A0A3N4VX26</accession>
<gene>
    <name evidence="2" type="ORF">EDC50_0849</name>
</gene>
<proteinExistence type="predicted"/>
<organism evidence="2 3">
    <name type="scientific">Vulcaniibacterium tengchongense</name>
    <dbReference type="NCBI Taxonomy" id="1273429"/>
    <lineage>
        <taxon>Bacteria</taxon>
        <taxon>Pseudomonadati</taxon>
        <taxon>Pseudomonadota</taxon>
        <taxon>Gammaproteobacteria</taxon>
        <taxon>Lysobacterales</taxon>
        <taxon>Lysobacteraceae</taxon>
        <taxon>Vulcaniibacterium</taxon>
    </lineage>
</organism>
<protein>
    <submittedName>
        <fullName evidence="2">Polysaccharide pyruvyl transferase WcaK-like protein</fullName>
    </submittedName>
</protein>
<dbReference type="Proteomes" id="UP000269708">
    <property type="component" value="Unassembled WGS sequence"/>
</dbReference>
<evidence type="ECO:0000259" key="1">
    <source>
        <dbReference type="Pfam" id="PF04230"/>
    </source>
</evidence>
<reference evidence="2 3" key="1">
    <citation type="submission" date="2018-11" db="EMBL/GenBank/DDBJ databases">
        <title>Genomic Encyclopedia of Type Strains, Phase IV (KMG-IV): sequencing the most valuable type-strain genomes for metagenomic binning, comparative biology and taxonomic classification.</title>
        <authorList>
            <person name="Goeker M."/>
        </authorList>
    </citation>
    <scope>NUCLEOTIDE SEQUENCE [LARGE SCALE GENOMIC DNA]</scope>
    <source>
        <strain evidence="2 3">DSM 25623</strain>
    </source>
</reference>
<feature type="domain" description="Polysaccharide pyruvyl transferase" evidence="1">
    <location>
        <begin position="17"/>
        <end position="315"/>
    </location>
</feature>
<keyword evidence="2" id="KW-0808">Transferase</keyword>
<dbReference type="AlphaFoldDB" id="A0A3N4VX26"/>